<dbReference type="SUPFAM" id="SSF55729">
    <property type="entry name" value="Acyl-CoA N-acyltransferases (Nat)"/>
    <property type="match status" value="1"/>
</dbReference>
<dbReference type="PROSITE" id="PS51186">
    <property type="entry name" value="GNAT"/>
    <property type="match status" value="1"/>
</dbReference>
<comment type="caution">
    <text evidence="4">The sequence shown here is derived from an EMBL/GenBank/DDBJ whole genome shotgun (WGS) entry which is preliminary data.</text>
</comment>
<dbReference type="Pfam" id="PF00583">
    <property type="entry name" value="Acetyltransf_1"/>
    <property type="match status" value="1"/>
</dbReference>
<feature type="domain" description="N-acetyltransferase" evidence="3">
    <location>
        <begin position="6"/>
        <end position="196"/>
    </location>
</feature>
<protein>
    <submittedName>
        <fullName evidence="4">GNAT family N-acetyltransferase</fullName>
    </submittedName>
</protein>
<sequence length="196" mass="21563">MSLDHSRFRPATKEDADLLAELVNYAGEGLPYYLWSRMAGPGETVWEIGAQRALREDGAFSYRNATLIEADGEAAGCLIGYVIADRPEAIDPDTPPIVMPLQELESLAPGTWYVNVLAVLPEYRDRGLGTALMELADEAGRRAGKKGMSVIVSDANAGARRLYERCGYKEAARRPMVKDDWDGAGTEWVLLTKQLK</sequence>
<gene>
    <name evidence="4" type="ORF">H2509_15695</name>
</gene>
<organism evidence="4 5">
    <name type="scientific">Stappia albiluteola</name>
    <dbReference type="NCBI Taxonomy" id="2758565"/>
    <lineage>
        <taxon>Bacteria</taxon>
        <taxon>Pseudomonadati</taxon>
        <taxon>Pseudomonadota</taxon>
        <taxon>Alphaproteobacteria</taxon>
        <taxon>Hyphomicrobiales</taxon>
        <taxon>Stappiaceae</taxon>
        <taxon>Stappia</taxon>
    </lineage>
</organism>
<dbReference type="Gene3D" id="3.40.630.30">
    <property type="match status" value="1"/>
</dbReference>
<dbReference type="InterPro" id="IPR000182">
    <property type="entry name" value="GNAT_dom"/>
</dbReference>
<proteinExistence type="predicted"/>
<keyword evidence="1 4" id="KW-0808">Transferase</keyword>
<evidence type="ECO:0000313" key="5">
    <source>
        <dbReference type="Proteomes" id="UP000541109"/>
    </source>
</evidence>
<dbReference type="GO" id="GO:0016747">
    <property type="term" value="F:acyltransferase activity, transferring groups other than amino-acyl groups"/>
    <property type="evidence" value="ECO:0007669"/>
    <property type="project" value="InterPro"/>
</dbReference>
<evidence type="ECO:0000256" key="2">
    <source>
        <dbReference type="ARBA" id="ARBA00023315"/>
    </source>
</evidence>
<dbReference type="AlphaFoldDB" id="A0A839AI25"/>
<evidence type="ECO:0000313" key="4">
    <source>
        <dbReference type="EMBL" id="MBA5778572.1"/>
    </source>
</evidence>
<accession>A0A839AI25</accession>
<dbReference type="PANTHER" id="PTHR43877">
    <property type="entry name" value="AMINOALKYLPHOSPHONATE N-ACETYLTRANSFERASE-RELATED-RELATED"/>
    <property type="match status" value="1"/>
</dbReference>
<dbReference type="EMBL" id="JACFXV010000063">
    <property type="protein sequence ID" value="MBA5778572.1"/>
    <property type="molecule type" value="Genomic_DNA"/>
</dbReference>
<dbReference type="InterPro" id="IPR050832">
    <property type="entry name" value="Bact_Acetyltransf"/>
</dbReference>
<name>A0A839AI25_9HYPH</name>
<dbReference type="Proteomes" id="UP000541109">
    <property type="component" value="Unassembled WGS sequence"/>
</dbReference>
<dbReference type="InterPro" id="IPR016181">
    <property type="entry name" value="Acyl_CoA_acyltransferase"/>
</dbReference>
<evidence type="ECO:0000259" key="3">
    <source>
        <dbReference type="PROSITE" id="PS51186"/>
    </source>
</evidence>
<keyword evidence="2" id="KW-0012">Acyltransferase</keyword>
<reference evidence="4 5" key="1">
    <citation type="submission" date="2020-07" db="EMBL/GenBank/DDBJ databases">
        <title>Stappia sp., F7233, whole genome shotgun sequencing project.</title>
        <authorList>
            <person name="Jiang S."/>
            <person name="Liu Z.W."/>
            <person name="Du Z.J."/>
        </authorList>
    </citation>
    <scope>NUCLEOTIDE SEQUENCE [LARGE SCALE GENOMIC DNA]</scope>
    <source>
        <strain evidence="4 5">F7233</strain>
    </source>
</reference>
<dbReference type="RefSeq" id="WP_182166982.1">
    <property type="nucleotide sequence ID" value="NZ_JACFXV010000063.1"/>
</dbReference>
<keyword evidence="5" id="KW-1185">Reference proteome</keyword>
<dbReference type="CDD" id="cd04301">
    <property type="entry name" value="NAT_SF"/>
    <property type="match status" value="1"/>
</dbReference>
<evidence type="ECO:0000256" key="1">
    <source>
        <dbReference type="ARBA" id="ARBA00022679"/>
    </source>
</evidence>